<dbReference type="InterPro" id="IPR048952">
    <property type="entry name" value="AsnRS_N"/>
</dbReference>
<dbReference type="PROSITE" id="PS50862">
    <property type="entry name" value="AA_TRNA_LIGASE_II"/>
    <property type="match status" value="1"/>
</dbReference>
<dbReference type="PANTHER" id="PTHR22594:SF16">
    <property type="entry name" value="ASPARAGINE--TRNA LIGASE, CYTOPLASMIC"/>
    <property type="match status" value="1"/>
</dbReference>
<evidence type="ECO:0000256" key="8">
    <source>
        <dbReference type="ARBA" id="ARBA00022917"/>
    </source>
</evidence>
<keyword evidence="6" id="KW-0547">Nucleotide-binding</keyword>
<evidence type="ECO:0000256" key="6">
    <source>
        <dbReference type="ARBA" id="ARBA00022741"/>
    </source>
</evidence>
<dbReference type="CDD" id="cd04323">
    <property type="entry name" value="AsnRS_cyto_like_N"/>
    <property type="match status" value="1"/>
</dbReference>
<dbReference type="GO" id="GO:0004816">
    <property type="term" value="F:asparagine-tRNA ligase activity"/>
    <property type="evidence" value="ECO:0007669"/>
    <property type="project" value="UniProtKB-EC"/>
</dbReference>
<dbReference type="GO" id="GO:0005737">
    <property type="term" value="C:cytoplasm"/>
    <property type="evidence" value="ECO:0007669"/>
    <property type="project" value="UniProtKB-SubCell"/>
</dbReference>
<dbReference type="NCBIfam" id="TIGR00457">
    <property type="entry name" value="asnS"/>
    <property type="match status" value="1"/>
</dbReference>
<evidence type="ECO:0000256" key="9">
    <source>
        <dbReference type="ARBA" id="ARBA00023146"/>
    </source>
</evidence>
<keyword evidence="9" id="KW-0030">Aminoacyl-tRNA synthetase</keyword>
<evidence type="ECO:0000256" key="12">
    <source>
        <dbReference type="ARBA" id="ARBA00047844"/>
    </source>
</evidence>
<dbReference type="InterPro" id="IPR012340">
    <property type="entry name" value="NA-bd_OB-fold"/>
</dbReference>
<dbReference type="GO" id="GO:0003676">
    <property type="term" value="F:nucleic acid binding"/>
    <property type="evidence" value="ECO:0007669"/>
    <property type="project" value="InterPro"/>
</dbReference>
<dbReference type="InterPro" id="IPR004364">
    <property type="entry name" value="Aa-tRNA-synt_II"/>
</dbReference>
<comment type="subcellular location">
    <subcellularLocation>
        <location evidence="1">Cytoplasm</location>
    </subcellularLocation>
</comment>
<reference evidence="15" key="1">
    <citation type="submission" date="2018-03" db="EMBL/GenBank/DDBJ databases">
        <title>The relapsing fever spirochete Borrelia turicatae persists in the highly oxidative environment of its soft-bodied tick vector.</title>
        <authorList>
            <person name="Bourret T.J."/>
            <person name="Boyle W.K."/>
            <person name="Valenzuela J.G."/>
            <person name="Oliveira F."/>
            <person name="Lopez J.E."/>
        </authorList>
    </citation>
    <scope>NUCLEOTIDE SEQUENCE</scope>
    <source>
        <strain evidence="15">Kansas strain/isolate</strain>
        <tissue evidence="15">Salivary glands</tissue>
    </source>
</reference>
<dbReference type="CDD" id="cd00776">
    <property type="entry name" value="AsxRS_core"/>
    <property type="match status" value="1"/>
</dbReference>
<proteinExistence type="inferred from homology"/>
<comment type="similarity">
    <text evidence="2">Belongs to the class-II aminoacyl-tRNA synthetase family.</text>
</comment>
<name>A0A2R5LG29_9ACAR</name>
<dbReference type="PANTHER" id="PTHR22594">
    <property type="entry name" value="ASPARTYL/LYSYL-TRNA SYNTHETASE"/>
    <property type="match status" value="1"/>
</dbReference>
<accession>A0A2R5LG29</accession>
<sequence>MGDEIKNLTLKEIYSSESFGSDETGDGSEGKPVKTILQAMRLAGSEPFPTMYVDGKDGEKWVVVSQSQIKKVKKIWVREQYKAADKTKKEAEDVERREKNLEDAKKIVIQLDPSLPAPVQIKIRDAKAHRNERVKVYGWVHHLRRQGKSLIFINLRDGSGFLQCVLNDVLCHTYNALVLSTESTVCIYGTLKEVPEGKSAPGGHELHVDYWELVGDAPAGGIDNVLNEESHVDIMLDNRHLALRGETLSQIMFARSAIMQCFRDYFFSKHLVEVTPPTLVQTQVEGGSTLFKMDYFGEEAYLTQSSQLYLETVLPSLGDVFCVAQSYRAEQSRTRRHVAEYTHIEVEFAFLTFEEFLDRVEDMIISVCERVMESPAGPIVRHFNPDFKPPERPFLRMKYSDAIEYLKKNNITKEDGTFYEFGDDIPEMPERKMTDQINKPIFLCCFPKEIKSFYMQRCKDDNSITESVDVLMPGVGEIVGGSMRMWDYDELMKGYHQQGIDPTKYYWYTDQRRYGTCPHGGYGLGFDRFLTWILNRYHIRDVCLYPRFVGRCTP</sequence>
<dbReference type="EMBL" id="GGLE01004336">
    <property type="protein sequence ID" value="MBY08462.1"/>
    <property type="molecule type" value="Transcribed_RNA"/>
</dbReference>
<evidence type="ECO:0000313" key="15">
    <source>
        <dbReference type="EMBL" id="MBY08462.1"/>
    </source>
</evidence>
<dbReference type="InterPro" id="IPR006195">
    <property type="entry name" value="aa-tRNA-synth_II"/>
</dbReference>
<feature type="coiled-coil region" evidence="13">
    <location>
        <begin position="77"/>
        <end position="104"/>
    </location>
</feature>
<keyword evidence="7" id="KW-0067">ATP-binding</keyword>
<protein>
    <recommendedName>
        <fullName evidence="11">Asparagine--tRNA ligase, cytoplasmic</fullName>
        <ecNumber evidence="3">6.1.1.22</ecNumber>
    </recommendedName>
    <alternativeName>
        <fullName evidence="10">Asparaginyl-tRNA synthetase</fullName>
    </alternativeName>
</protein>
<dbReference type="Gene3D" id="3.30.1910.20">
    <property type="entry name" value="asparaginyl-tRNA synthetase, N-terminal domain"/>
    <property type="match status" value="1"/>
</dbReference>
<dbReference type="Gene3D" id="2.40.50.140">
    <property type="entry name" value="Nucleic acid-binding proteins"/>
    <property type="match status" value="1"/>
</dbReference>
<keyword evidence="5 15" id="KW-0436">Ligase</keyword>
<dbReference type="GO" id="GO:0005524">
    <property type="term" value="F:ATP binding"/>
    <property type="evidence" value="ECO:0007669"/>
    <property type="project" value="UniProtKB-KW"/>
</dbReference>
<dbReference type="InterPro" id="IPR004365">
    <property type="entry name" value="NA-bd_OB_tRNA"/>
</dbReference>
<dbReference type="PRINTS" id="PR01042">
    <property type="entry name" value="TRNASYNTHASP"/>
</dbReference>
<keyword evidence="4" id="KW-0963">Cytoplasm</keyword>
<evidence type="ECO:0000256" key="5">
    <source>
        <dbReference type="ARBA" id="ARBA00022598"/>
    </source>
</evidence>
<evidence type="ECO:0000256" key="4">
    <source>
        <dbReference type="ARBA" id="ARBA00022490"/>
    </source>
</evidence>
<comment type="catalytic activity">
    <reaction evidence="12">
        <text>tRNA(Asn) + L-asparagine + ATP = L-asparaginyl-tRNA(Asn) + AMP + diphosphate + H(+)</text>
        <dbReference type="Rhea" id="RHEA:11180"/>
        <dbReference type="Rhea" id="RHEA-COMP:9659"/>
        <dbReference type="Rhea" id="RHEA-COMP:9674"/>
        <dbReference type="ChEBI" id="CHEBI:15378"/>
        <dbReference type="ChEBI" id="CHEBI:30616"/>
        <dbReference type="ChEBI" id="CHEBI:33019"/>
        <dbReference type="ChEBI" id="CHEBI:58048"/>
        <dbReference type="ChEBI" id="CHEBI:78442"/>
        <dbReference type="ChEBI" id="CHEBI:78515"/>
        <dbReference type="ChEBI" id="CHEBI:456215"/>
        <dbReference type="EC" id="6.1.1.22"/>
    </reaction>
</comment>
<evidence type="ECO:0000256" key="3">
    <source>
        <dbReference type="ARBA" id="ARBA00012816"/>
    </source>
</evidence>
<evidence type="ECO:0000259" key="14">
    <source>
        <dbReference type="PROSITE" id="PS50862"/>
    </source>
</evidence>
<dbReference type="Gene3D" id="3.30.930.10">
    <property type="entry name" value="Bira Bifunctional Protein, Domain 2"/>
    <property type="match status" value="1"/>
</dbReference>
<evidence type="ECO:0000256" key="11">
    <source>
        <dbReference type="ARBA" id="ARBA00039867"/>
    </source>
</evidence>
<dbReference type="AlphaFoldDB" id="A0A2R5LG29"/>
<dbReference type="FunFam" id="3.30.930.10:FF:000040">
    <property type="entry name" value="Asparagine--tRNA ligase, cytoplasmic"/>
    <property type="match status" value="1"/>
</dbReference>
<evidence type="ECO:0000256" key="10">
    <source>
        <dbReference type="ARBA" id="ARBA00029886"/>
    </source>
</evidence>
<organism evidence="15">
    <name type="scientific">Ornithodoros turicata</name>
    <dbReference type="NCBI Taxonomy" id="34597"/>
    <lineage>
        <taxon>Eukaryota</taxon>
        <taxon>Metazoa</taxon>
        <taxon>Ecdysozoa</taxon>
        <taxon>Arthropoda</taxon>
        <taxon>Chelicerata</taxon>
        <taxon>Arachnida</taxon>
        <taxon>Acari</taxon>
        <taxon>Parasitiformes</taxon>
        <taxon>Ixodida</taxon>
        <taxon>Ixodoidea</taxon>
        <taxon>Argasidae</taxon>
        <taxon>Ornithodorinae</taxon>
        <taxon>Ornithodoros</taxon>
    </lineage>
</organism>
<evidence type="ECO:0000256" key="13">
    <source>
        <dbReference type="SAM" id="Coils"/>
    </source>
</evidence>
<dbReference type="SUPFAM" id="SSF50249">
    <property type="entry name" value="Nucleic acid-binding proteins"/>
    <property type="match status" value="1"/>
</dbReference>
<dbReference type="Pfam" id="PF00152">
    <property type="entry name" value="tRNA-synt_2"/>
    <property type="match status" value="1"/>
</dbReference>
<dbReference type="EC" id="6.1.1.22" evidence="3"/>
<dbReference type="FunFam" id="2.40.50.140:FF:000151">
    <property type="entry name" value="Asparagine--tRNA ligase, cytoplasmic"/>
    <property type="match status" value="1"/>
</dbReference>
<evidence type="ECO:0000256" key="7">
    <source>
        <dbReference type="ARBA" id="ARBA00022840"/>
    </source>
</evidence>
<dbReference type="InterPro" id="IPR002312">
    <property type="entry name" value="Asp/Asn-tRNA-synth_IIb"/>
</dbReference>
<dbReference type="Pfam" id="PF01336">
    <property type="entry name" value="tRNA_anti-codon"/>
    <property type="match status" value="1"/>
</dbReference>
<evidence type="ECO:0000256" key="2">
    <source>
        <dbReference type="ARBA" id="ARBA00008226"/>
    </source>
</evidence>
<dbReference type="InterPro" id="IPR045864">
    <property type="entry name" value="aa-tRNA-synth_II/BPL/LPL"/>
</dbReference>
<dbReference type="Pfam" id="PF20917">
    <property type="entry name" value="AsnRS_N"/>
    <property type="match status" value="1"/>
</dbReference>
<dbReference type="GO" id="GO:0006421">
    <property type="term" value="P:asparaginyl-tRNA aminoacylation"/>
    <property type="evidence" value="ECO:0007669"/>
    <property type="project" value="InterPro"/>
</dbReference>
<evidence type="ECO:0000256" key="1">
    <source>
        <dbReference type="ARBA" id="ARBA00004496"/>
    </source>
</evidence>
<dbReference type="SUPFAM" id="SSF55681">
    <property type="entry name" value="Class II aaRS and biotin synthetases"/>
    <property type="match status" value="1"/>
</dbReference>
<dbReference type="InterPro" id="IPR004522">
    <property type="entry name" value="Asn-tRNA-ligase"/>
</dbReference>
<keyword evidence="8" id="KW-0648">Protein biosynthesis</keyword>
<feature type="domain" description="Aminoacyl-transfer RNA synthetases class-II family profile" evidence="14">
    <location>
        <begin position="255"/>
        <end position="546"/>
    </location>
</feature>
<keyword evidence="13" id="KW-0175">Coiled coil</keyword>